<proteinExistence type="predicted"/>
<feature type="transmembrane region" description="Helical" evidence="1">
    <location>
        <begin position="69"/>
        <end position="89"/>
    </location>
</feature>
<feature type="transmembrane region" description="Helical" evidence="1">
    <location>
        <begin position="321"/>
        <end position="339"/>
    </location>
</feature>
<feature type="transmembrane region" description="Helical" evidence="1">
    <location>
        <begin position="345"/>
        <end position="366"/>
    </location>
</feature>
<keyword evidence="1" id="KW-0472">Membrane</keyword>
<keyword evidence="3" id="KW-1185">Reference proteome</keyword>
<sequence length="500" mass="55912">MKIVDMELSSSQMLSFFCVANLIFVIPLMLADYLYIDDSWRTQSAGLGWADSGRILVEWLYKGLSFTSAAPNIFPLPLLICVVVMAFALRALVVSFFLRPTLSSCFVVLPLWYSPYFLQSLSYQYDGPAMGLGVAAVIFSIAYKGRSLFSNIVVPAILLAVGLSFYQVVINVYIGLVCIERLMIAHDQQSLYVNLIRLRDRLLQLLVALLIYLATAFQLMTEERTAMRQFADGWPVKLVADLKLASQRVGLLYHEDNAWLCGLLILLAVAGFCIVVRGVLLSADRVSHKIIHCLLCICVVPVVLLSIPGIALAFDYFNDEARLMMGVSTLLVLILFLSYRALRLIHVNGALLLVVPLMAMLSFSYAHGRMLSLHKTLGESVARYLSYDLISHADLRRVKVFYMVRNSTKGWLVGGDGTMSALPFMRYVVNMSFILLPEMLPRIGGVNNVLSMEEKKFRSVSVRCQENIIVANKFYDVCTVGESGYVVMKLMDLGDVYISQ</sequence>
<dbReference type="RefSeq" id="WP_141562765.1">
    <property type="nucleotide sequence ID" value="NZ_JAAQYN010000004.1"/>
</dbReference>
<keyword evidence="1" id="KW-0812">Transmembrane</keyword>
<keyword evidence="1" id="KW-1133">Transmembrane helix</keyword>
<dbReference type="Proteomes" id="UP000814003">
    <property type="component" value="Unassembled WGS sequence"/>
</dbReference>
<feature type="transmembrane region" description="Helical" evidence="1">
    <location>
        <begin position="258"/>
        <end position="283"/>
    </location>
</feature>
<dbReference type="EMBL" id="WKED01000011">
    <property type="protein sequence ID" value="MCF5106978.1"/>
    <property type="molecule type" value="Genomic_DNA"/>
</dbReference>
<dbReference type="InterPro" id="IPR025686">
    <property type="entry name" value="Glucos_trans_II"/>
</dbReference>
<protein>
    <recommendedName>
        <fullName evidence="4">Glucosyl transferase GtrII</fullName>
    </recommendedName>
</protein>
<evidence type="ECO:0000256" key="1">
    <source>
        <dbReference type="SAM" id="Phobius"/>
    </source>
</evidence>
<evidence type="ECO:0000313" key="3">
    <source>
        <dbReference type="Proteomes" id="UP000814003"/>
    </source>
</evidence>
<gene>
    <name evidence="2" type="ORF">GIW56_09025</name>
</gene>
<feature type="transmembrane region" description="Helical" evidence="1">
    <location>
        <begin position="152"/>
        <end position="174"/>
    </location>
</feature>
<name>A0ABS9F5E3_9PSED</name>
<organism evidence="2 3">
    <name type="scientific">Pseudomonas gessardii</name>
    <dbReference type="NCBI Taxonomy" id="78544"/>
    <lineage>
        <taxon>Bacteria</taxon>
        <taxon>Pseudomonadati</taxon>
        <taxon>Pseudomonadota</taxon>
        <taxon>Gammaproteobacteria</taxon>
        <taxon>Pseudomonadales</taxon>
        <taxon>Pseudomonadaceae</taxon>
        <taxon>Pseudomonas</taxon>
    </lineage>
</organism>
<evidence type="ECO:0008006" key="4">
    <source>
        <dbReference type="Google" id="ProtNLM"/>
    </source>
</evidence>
<feature type="transmembrane region" description="Helical" evidence="1">
    <location>
        <begin position="12"/>
        <end position="36"/>
    </location>
</feature>
<feature type="transmembrane region" description="Helical" evidence="1">
    <location>
        <begin position="96"/>
        <end position="113"/>
    </location>
</feature>
<accession>A0ABS9F5E3</accession>
<dbReference type="Pfam" id="PF14264">
    <property type="entry name" value="Glucos_trans_II"/>
    <property type="match status" value="1"/>
</dbReference>
<feature type="transmembrane region" description="Helical" evidence="1">
    <location>
        <begin position="202"/>
        <end position="220"/>
    </location>
</feature>
<comment type="caution">
    <text evidence="2">The sequence shown here is derived from an EMBL/GenBank/DDBJ whole genome shotgun (WGS) entry which is preliminary data.</text>
</comment>
<reference evidence="2 3" key="1">
    <citation type="submission" date="2019-11" db="EMBL/GenBank/DDBJ databases">
        <title>Epiphytic Pseudomonas syringae from cherry orchards.</title>
        <authorList>
            <person name="Hulin M.T."/>
        </authorList>
    </citation>
    <scope>NUCLEOTIDE SEQUENCE [LARGE SCALE GENOMIC DNA]</scope>
    <source>
        <strain evidence="2 3">PA-6-5B</strain>
    </source>
</reference>
<feature type="transmembrane region" description="Helical" evidence="1">
    <location>
        <begin position="289"/>
        <end position="314"/>
    </location>
</feature>
<evidence type="ECO:0000313" key="2">
    <source>
        <dbReference type="EMBL" id="MCF5106978.1"/>
    </source>
</evidence>